<dbReference type="Pfam" id="PF20645">
    <property type="entry name" value="Rrn7_cyclin_C"/>
    <property type="match status" value="1"/>
</dbReference>
<reference evidence="16" key="1">
    <citation type="submission" date="2025-08" db="UniProtKB">
        <authorList>
            <consortium name="RefSeq"/>
        </authorList>
    </citation>
    <scope>IDENTIFICATION</scope>
</reference>
<dbReference type="InterPro" id="IPR048540">
    <property type="entry name" value="Rrn7_cyclin_N"/>
</dbReference>
<dbReference type="Proteomes" id="UP000694872">
    <property type="component" value="Unplaced"/>
</dbReference>
<dbReference type="Pfam" id="PF11781">
    <property type="entry name" value="Zn_ribbon_RRN7"/>
    <property type="match status" value="1"/>
</dbReference>
<proteinExistence type="inferred from homology"/>
<keyword evidence="4" id="KW-0479">Metal-binding</keyword>
<dbReference type="GeneID" id="106116463"/>
<evidence type="ECO:0000256" key="6">
    <source>
        <dbReference type="ARBA" id="ARBA00022833"/>
    </source>
</evidence>
<comment type="subcellular location">
    <subcellularLocation>
        <location evidence="1">Nucleus</location>
        <location evidence="1">Nucleolus</location>
    </subcellularLocation>
</comment>
<evidence type="ECO:0000256" key="5">
    <source>
        <dbReference type="ARBA" id="ARBA00022771"/>
    </source>
</evidence>
<keyword evidence="7" id="KW-0805">Transcription regulation</keyword>
<feature type="domain" description="Rrn7/TAF1B N-terminal cyclin" evidence="14">
    <location>
        <begin position="84"/>
        <end position="216"/>
    </location>
</feature>
<dbReference type="Pfam" id="PF20644">
    <property type="entry name" value="Rrn7_cyclin_N"/>
    <property type="match status" value="1"/>
</dbReference>
<evidence type="ECO:0000259" key="14">
    <source>
        <dbReference type="Pfam" id="PF20644"/>
    </source>
</evidence>
<dbReference type="InterPro" id="IPR021752">
    <property type="entry name" value="TF_Rrn7_Zf"/>
</dbReference>
<gene>
    <name evidence="16" type="primary">LOC106116463</name>
</gene>
<evidence type="ECO:0000256" key="7">
    <source>
        <dbReference type="ARBA" id="ARBA00023015"/>
    </source>
</evidence>
<evidence type="ECO:0000313" key="16">
    <source>
        <dbReference type="RefSeq" id="XP_013165774.1"/>
    </source>
</evidence>
<dbReference type="InterPro" id="IPR033599">
    <property type="entry name" value="TAF1B/Rrn7"/>
</dbReference>
<dbReference type="CTD" id="9014"/>
<evidence type="ECO:0000256" key="9">
    <source>
        <dbReference type="ARBA" id="ARBA00023163"/>
    </source>
</evidence>
<evidence type="ECO:0000256" key="1">
    <source>
        <dbReference type="ARBA" id="ARBA00004604"/>
    </source>
</evidence>
<dbReference type="GO" id="GO:0008270">
    <property type="term" value="F:zinc ion binding"/>
    <property type="evidence" value="ECO:0007669"/>
    <property type="project" value="UniProtKB-KW"/>
</dbReference>
<accession>A0AAJ6Z5I4</accession>
<feature type="compositionally biased region" description="Low complexity" evidence="12">
    <location>
        <begin position="142"/>
        <end position="151"/>
    </location>
</feature>
<protein>
    <recommendedName>
        <fullName evidence="3">TATA box-binding protein-associated factor RNA polymerase I subunit B</fullName>
    </recommendedName>
    <alternativeName>
        <fullName evidence="11">TATA box-binding protein-associated factor 1B</fullName>
    </alternativeName>
</protein>
<evidence type="ECO:0000256" key="3">
    <source>
        <dbReference type="ARBA" id="ARBA00018994"/>
    </source>
</evidence>
<dbReference type="RefSeq" id="XP_013165774.1">
    <property type="nucleotide sequence ID" value="XM_013310320.1"/>
</dbReference>
<evidence type="ECO:0000256" key="8">
    <source>
        <dbReference type="ARBA" id="ARBA00023125"/>
    </source>
</evidence>
<organism evidence="16">
    <name type="scientific">Papilio xuthus</name>
    <name type="common">Asian swallowtail butterfly</name>
    <dbReference type="NCBI Taxonomy" id="66420"/>
    <lineage>
        <taxon>Eukaryota</taxon>
        <taxon>Metazoa</taxon>
        <taxon>Ecdysozoa</taxon>
        <taxon>Arthropoda</taxon>
        <taxon>Hexapoda</taxon>
        <taxon>Insecta</taxon>
        <taxon>Pterygota</taxon>
        <taxon>Neoptera</taxon>
        <taxon>Endopterygota</taxon>
        <taxon>Lepidoptera</taxon>
        <taxon>Glossata</taxon>
        <taxon>Ditrysia</taxon>
        <taxon>Papilionoidea</taxon>
        <taxon>Papilionidae</taxon>
        <taxon>Papilioninae</taxon>
        <taxon>Papilio</taxon>
    </lineage>
</organism>
<dbReference type="GO" id="GO:0005668">
    <property type="term" value="C:RNA polymerase transcription factor SL1 complex"/>
    <property type="evidence" value="ECO:0007669"/>
    <property type="project" value="TreeGrafter"/>
</dbReference>
<feature type="domain" description="RRN7-type" evidence="13">
    <location>
        <begin position="4"/>
        <end position="29"/>
    </location>
</feature>
<feature type="region of interest" description="Disordered" evidence="12">
    <location>
        <begin position="118"/>
        <end position="154"/>
    </location>
</feature>
<evidence type="ECO:0000256" key="4">
    <source>
        <dbReference type="ARBA" id="ARBA00022723"/>
    </source>
</evidence>
<dbReference type="GO" id="GO:0070860">
    <property type="term" value="C:RNA polymerase I core factor complex"/>
    <property type="evidence" value="ECO:0007669"/>
    <property type="project" value="InterPro"/>
</dbReference>
<comment type="similarity">
    <text evidence="2">Belongs to the RRN7/TAF1B family.</text>
</comment>
<name>A0AAJ6Z5I4_PAPXU</name>
<dbReference type="InterPro" id="IPR048538">
    <property type="entry name" value="Rrn7_cyclin_C"/>
</dbReference>
<feature type="domain" description="Rrn7/TAF1B C-terminal cyclin" evidence="15">
    <location>
        <begin position="240"/>
        <end position="376"/>
    </location>
</feature>
<sequence>MNDIPCSVCGSTDLNLVDGFYYCVECGTQDVNVRETIVGESFFADGTKLLATGKKFSIMIKEGIQMSAEWYKWHAYNFILYGLTEELIKLGAKQSIKTKVLWIWTRYMKKFQEKDEEEKENLETQSKIEDNTTKRRKRSKSPDSLDGTTSSDSDDDNNNIPAKYIKNIAIITKGLLLAILYLALNFDKCSIQLSHLFRYIKEDRLSLFKCTKFVPKEIETNLIPCWKNFCQCKCDYKSNTILHYALTCVKVLDLGYPILPDFNKMINTYIKELCLPNDFKNLVYSLLLYQPYKFKINKITIKKMVRIPDYETIAMSYILLALKMCFGLDGAYEIQTSNVINQINNKENHLKSYKIGMYTESTERLFSFDEWTRFLQFRKILICQYYLPMARHYNLEVNDFILMEHLGERKKRHIKLRDEVTMDILNKIPYQNNMNVIPKSEFPPSLTPMSTYTNIILNIVPNDEIRLLLSEDFTQYNLKYATENIKLINLNENIITGINELNIKIQSDLDRNIDVKRSDNTMVFVRNCENKNWLKTKQPTLEHINDKTIDSKVFESSMNETDVKIEDIKQEDIKFECFEEEQEGINIFDDNFDFLLKDDKSITDEQPNLNIEELNHSMGQLNTFDETELNIDENNFNKEAIINELIALALKKYKIKLPKDYVPRPRKRKAEKTEITESLPRKRRIRTVDIKQKINNMIGSYYSHIETDILTKVTERVKDAFERQENNLDVTNEHLTNNVSDDLYHEQTNITDHLVNTGNIEENNSTDNLNSTNIEQNEDLNDNLNKEDPDFDAKTHDISQLYIKLNDIEVDESLVIDKDPVIDEIILNKIEKSTKEIDNLDEPVTALRKNKFSLCLSDDSCDELKQHEDNKDYFPHLINDSTQINKFNYWLRFYKNDCISRYSHAYLKFDSELKEQFPASFCFVLNECANIIGCSTYHLYKDMQNLEKMIFGKLKKIHR</sequence>
<dbReference type="KEGG" id="pxu:106116463"/>
<keyword evidence="5" id="KW-0863">Zinc-finger</keyword>
<keyword evidence="10" id="KW-0539">Nucleus</keyword>
<dbReference type="PANTHER" id="PTHR31576:SF2">
    <property type="entry name" value="TATA BOX-BINDING PROTEIN-ASSOCIATED FACTOR RNA POLYMERASE I SUBUNIT B"/>
    <property type="match status" value="1"/>
</dbReference>
<dbReference type="GO" id="GO:0001164">
    <property type="term" value="F:RNA polymerase I core promoter sequence-specific DNA binding"/>
    <property type="evidence" value="ECO:0007669"/>
    <property type="project" value="InterPro"/>
</dbReference>
<dbReference type="PANTHER" id="PTHR31576">
    <property type="entry name" value="TATA BOX-BINDING PROTEIN-ASSOCIATED FACTOR RNA POLYMERASE I SUBUNIT B"/>
    <property type="match status" value="1"/>
</dbReference>
<dbReference type="GO" id="GO:0042790">
    <property type="term" value="P:nucleolar large rRNA transcription by RNA polymerase I"/>
    <property type="evidence" value="ECO:0007669"/>
    <property type="project" value="TreeGrafter"/>
</dbReference>
<evidence type="ECO:0000256" key="11">
    <source>
        <dbReference type="ARBA" id="ARBA00032500"/>
    </source>
</evidence>
<dbReference type="AlphaFoldDB" id="A0AAJ6Z5I4"/>
<evidence type="ECO:0000256" key="12">
    <source>
        <dbReference type="SAM" id="MobiDB-lite"/>
    </source>
</evidence>
<keyword evidence="8" id="KW-0238">DNA-binding</keyword>
<keyword evidence="9" id="KW-0804">Transcription</keyword>
<evidence type="ECO:0000259" key="13">
    <source>
        <dbReference type="Pfam" id="PF11781"/>
    </source>
</evidence>
<evidence type="ECO:0000256" key="2">
    <source>
        <dbReference type="ARBA" id="ARBA00006899"/>
    </source>
</evidence>
<evidence type="ECO:0000256" key="10">
    <source>
        <dbReference type="ARBA" id="ARBA00023242"/>
    </source>
</evidence>
<evidence type="ECO:0000259" key="15">
    <source>
        <dbReference type="Pfam" id="PF20645"/>
    </source>
</evidence>
<keyword evidence="6" id="KW-0862">Zinc</keyword>